<proteinExistence type="predicted"/>
<protein>
    <submittedName>
        <fullName evidence="1">Uncharacterized protein</fullName>
    </submittedName>
</protein>
<reference evidence="1 2" key="1">
    <citation type="submission" date="2017-08" db="EMBL/GenBank/DDBJ databases">
        <title>Infants hospitalized years apart are colonized by the same room-sourced microbial strains.</title>
        <authorList>
            <person name="Brooks B."/>
            <person name="Olm M.R."/>
            <person name="Firek B.A."/>
            <person name="Baker R."/>
            <person name="Thomas B.C."/>
            <person name="Morowitz M.J."/>
            <person name="Banfield J.F."/>
        </authorList>
    </citation>
    <scope>NUCLEOTIDE SEQUENCE [LARGE SCALE GENOMIC DNA]</scope>
    <source>
        <strain evidence="1">S2_003_000_R2_14</strain>
    </source>
</reference>
<evidence type="ECO:0000313" key="1">
    <source>
        <dbReference type="EMBL" id="PZR05218.1"/>
    </source>
</evidence>
<comment type="caution">
    <text evidence="1">The sequence shown here is derived from an EMBL/GenBank/DDBJ whole genome shotgun (WGS) entry which is preliminary data.</text>
</comment>
<accession>A0A2W5U8G7</accession>
<evidence type="ECO:0000313" key="2">
    <source>
        <dbReference type="Proteomes" id="UP000249061"/>
    </source>
</evidence>
<dbReference type="Proteomes" id="UP000249061">
    <property type="component" value="Unassembled WGS sequence"/>
</dbReference>
<organism evidence="1 2">
    <name type="scientific">Archangium gephyra</name>
    <dbReference type="NCBI Taxonomy" id="48"/>
    <lineage>
        <taxon>Bacteria</taxon>
        <taxon>Pseudomonadati</taxon>
        <taxon>Myxococcota</taxon>
        <taxon>Myxococcia</taxon>
        <taxon>Myxococcales</taxon>
        <taxon>Cystobacterineae</taxon>
        <taxon>Archangiaceae</taxon>
        <taxon>Archangium</taxon>
    </lineage>
</organism>
<gene>
    <name evidence="1" type="ORF">DI536_32790</name>
</gene>
<dbReference type="AlphaFoldDB" id="A0A2W5U8G7"/>
<sequence length="386" mass="43578">MTPEDCVSCTKRRLVNEWLPASLTVHTCVDCRRAYFDAVELDRRRAAQPRRSERLLFGTPTAWLMCLICDCLNAAPPPVMHVRCRRCGEEYERRSPPLRAVPETTLRELFEMVKRDPLDDQPRESFADALLERGDVRGELIRLQLQDARSGPDFARARRINELLESHAWRWTPPGVDAARCEFHRGFLTRVHWPHGTDPAHDGWALVTTVDARPTHRHSGPRTASPLAGELLQRLERISRCGPTLVSWLVEVPPPRLRSLGMSVAPEESSAEVASRVEGVVNALAPLDELDLASERPFRWSEALFQRVGRHVKTLWLPLPVEPPRALCARVPAGLTLKLATIEQKERQRSVITLADGRIDVSLAAGELPEVARHLRVVERIVSARS</sequence>
<dbReference type="EMBL" id="QFQP01000047">
    <property type="protein sequence ID" value="PZR05218.1"/>
    <property type="molecule type" value="Genomic_DNA"/>
</dbReference>
<name>A0A2W5U8G7_9BACT</name>